<dbReference type="Proteomes" id="UP000005206">
    <property type="component" value="Chromosome 13"/>
</dbReference>
<dbReference type="VEuPathDB" id="FungiDB:NECHADRAFT_88153"/>
<dbReference type="HOGENOM" id="CLU_628643_0_0_1"/>
<dbReference type="STRING" id="660122.C7ZDW3"/>
<proteinExistence type="predicted"/>
<name>C7ZDW3_FUSV7</name>
<protein>
    <recommendedName>
        <fullName evidence="2">C2H2-type domain-containing protein</fullName>
    </recommendedName>
</protein>
<evidence type="ECO:0000313" key="4">
    <source>
        <dbReference type="Proteomes" id="UP000005206"/>
    </source>
</evidence>
<dbReference type="SMART" id="SM00355">
    <property type="entry name" value="ZnF_C2H2"/>
    <property type="match status" value="3"/>
</dbReference>
<accession>C7ZDW3</accession>
<reference evidence="3 4" key="1">
    <citation type="journal article" date="2009" name="PLoS Genet.">
        <title>The genome of Nectria haematococca: contribution of supernumerary chromosomes to gene expansion.</title>
        <authorList>
            <person name="Coleman J.J."/>
            <person name="Rounsley S.D."/>
            <person name="Rodriguez-Carres M."/>
            <person name="Kuo A."/>
            <person name="Wasmann C.C."/>
            <person name="Grimwood J."/>
            <person name="Schmutz J."/>
            <person name="Taga M."/>
            <person name="White G.J."/>
            <person name="Zhou S."/>
            <person name="Schwartz D.C."/>
            <person name="Freitag M."/>
            <person name="Ma L.J."/>
            <person name="Danchin E.G."/>
            <person name="Henrissat B."/>
            <person name="Coutinho P.M."/>
            <person name="Nelson D.R."/>
            <person name="Straney D."/>
            <person name="Napoli C.A."/>
            <person name="Barker B.M."/>
            <person name="Gribskov M."/>
            <person name="Rep M."/>
            <person name="Kroken S."/>
            <person name="Molnar I."/>
            <person name="Rensing C."/>
            <person name="Kennell J.C."/>
            <person name="Zamora J."/>
            <person name="Farman M.L."/>
            <person name="Selker E.U."/>
            <person name="Salamov A."/>
            <person name="Shapiro H."/>
            <person name="Pangilinan J."/>
            <person name="Lindquist E."/>
            <person name="Lamers C."/>
            <person name="Grigoriev I.V."/>
            <person name="Geiser D.M."/>
            <person name="Covert S.F."/>
            <person name="Temporini E."/>
            <person name="Vanetten H.D."/>
        </authorList>
    </citation>
    <scope>NUCLEOTIDE SEQUENCE [LARGE SCALE GENOMIC DNA]</scope>
    <source>
        <strain evidence="4">ATCC MYA-4622 / CBS 123669 / FGSC 9596 / NRRL 45880 / 77-13-4</strain>
    </source>
</reference>
<keyword evidence="4" id="KW-1185">Reference proteome</keyword>
<feature type="compositionally biased region" description="Low complexity" evidence="1">
    <location>
        <begin position="117"/>
        <end position="146"/>
    </location>
</feature>
<dbReference type="InterPro" id="IPR012317">
    <property type="entry name" value="Poly(ADP-ribose)pol_cat_dom"/>
</dbReference>
<dbReference type="SUPFAM" id="SSF57667">
    <property type="entry name" value="beta-beta-alpha zinc fingers"/>
    <property type="match status" value="1"/>
</dbReference>
<dbReference type="Gene3D" id="3.30.160.60">
    <property type="entry name" value="Classic Zinc Finger"/>
    <property type="match status" value="1"/>
</dbReference>
<dbReference type="eggNOG" id="ENOG502RSIE">
    <property type="taxonomic scope" value="Eukaryota"/>
</dbReference>
<feature type="domain" description="C2H2-type" evidence="2">
    <location>
        <begin position="33"/>
        <end position="55"/>
    </location>
</feature>
<organism evidence="3 4">
    <name type="scientific">Fusarium vanettenii (strain ATCC MYA-4622 / CBS 123669 / FGSC 9596 / NRRL 45880 / 77-13-4)</name>
    <name type="common">Fusarium solani subsp. pisi</name>
    <dbReference type="NCBI Taxonomy" id="660122"/>
    <lineage>
        <taxon>Eukaryota</taxon>
        <taxon>Fungi</taxon>
        <taxon>Dikarya</taxon>
        <taxon>Ascomycota</taxon>
        <taxon>Pezizomycotina</taxon>
        <taxon>Sordariomycetes</taxon>
        <taxon>Hypocreomycetidae</taxon>
        <taxon>Hypocreales</taxon>
        <taxon>Nectriaceae</taxon>
        <taxon>Fusarium</taxon>
        <taxon>Fusarium solani species complex</taxon>
        <taxon>Fusarium vanettenii</taxon>
    </lineage>
</organism>
<feature type="domain" description="C2H2-type" evidence="2">
    <location>
        <begin position="4"/>
        <end position="26"/>
    </location>
</feature>
<dbReference type="Gene3D" id="3.90.228.10">
    <property type="match status" value="1"/>
</dbReference>
<dbReference type="InterPro" id="IPR013087">
    <property type="entry name" value="Znf_C2H2_type"/>
</dbReference>
<feature type="compositionally biased region" description="Polar residues" evidence="1">
    <location>
        <begin position="156"/>
        <end position="171"/>
    </location>
</feature>
<dbReference type="AlphaFoldDB" id="C7ZDW3"/>
<dbReference type="OrthoDB" id="9514740at2759"/>
<evidence type="ECO:0000256" key="1">
    <source>
        <dbReference type="SAM" id="MobiDB-lite"/>
    </source>
</evidence>
<dbReference type="InParanoid" id="C7ZDW3"/>
<dbReference type="SUPFAM" id="SSF56399">
    <property type="entry name" value="ADP-ribosylation"/>
    <property type="match status" value="1"/>
</dbReference>
<dbReference type="EMBL" id="GG698920">
    <property type="protein sequence ID" value="EEU37760.1"/>
    <property type="molecule type" value="Genomic_DNA"/>
</dbReference>
<dbReference type="GeneID" id="9669616"/>
<dbReference type="PROSITE" id="PS00028">
    <property type="entry name" value="ZINC_FINGER_C2H2_1"/>
    <property type="match status" value="3"/>
</dbReference>
<dbReference type="RefSeq" id="XP_003043473.1">
    <property type="nucleotide sequence ID" value="XM_003043427.1"/>
</dbReference>
<feature type="region of interest" description="Disordered" evidence="1">
    <location>
        <begin position="105"/>
        <end position="187"/>
    </location>
</feature>
<feature type="region of interest" description="Disordered" evidence="1">
    <location>
        <begin position="50"/>
        <end position="71"/>
    </location>
</feature>
<dbReference type="InterPro" id="IPR036236">
    <property type="entry name" value="Znf_C2H2_sf"/>
</dbReference>
<feature type="compositionally biased region" description="Polar residues" evidence="1">
    <location>
        <begin position="61"/>
        <end position="71"/>
    </location>
</feature>
<evidence type="ECO:0000259" key="2">
    <source>
        <dbReference type="PROSITE" id="PS00028"/>
    </source>
</evidence>
<dbReference type="KEGG" id="nhe:NECHADRAFT_88153"/>
<dbReference type="GO" id="GO:0003950">
    <property type="term" value="F:NAD+ poly-ADP-ribosyltransferase activity"/>
    <property type="evidence" value="ECO:0007669"/>
    <property type="project" value="InterPro"/>
</dbReference>
<feature type="domain" description="C2H2-type" evidence="2">
    <location>
        <begin position="205"/>
        <end position="227"/>
    </location>
</feature>
<sequence length="436" mass="47492">MFNCDCCPRRFNSQYAVNQHMDALGHRVPRFNCETCDRAFFAQHSANQHMNDTGHWRPQVKGNSGASFSSDQAWHKQGWVGENISGQSTSSGGLWGNGQQSTHGGGLYSSFRASSDQGSPSSLFGQGSSSGSLFGQQSSGGLFGQSTPRQGLFGQGPSSPQTLFGGQNPSTQGFSSGQGVSGGQNPIANQSLFGQSSSFGLRFSCETCNMEFYSQNDAGLHREGFGHKKPSIIDDIEVVTNSYAYKDEIVKLFDNGWRHPTRTASIQCIYVHTQRAQELVAYLNSGEARVLFHGTQRACHVGDLNYALRVCNDIECHLCSILRDGFKLDRAKSCGMFGPGVYTTDVSSKADKWVMNHHMHSKLHVMLLCAVCVGKSEKLYSADYGRKGPSAGYQSVEGAVVAEGGVLNEPEIVLYSENLVVPFGMIVYTREGWEPF</sequence>
<gene>
    <name evidence="3" type="ORF">NECHADRAFT_88153</name>
</gene>
<dbReference type="Pfam" id="PF00644">
    <property type="entry name" value="PARP"/>
    <property type="match status" value="1"/>
</dbReference>
<evidence type="ECO:0000313" key="3">
    <source>
        <dbReference type="EMBL" id="EEU37760.1"/>
    </source>
</evidence>